<gene>
    <name evidence="1" type="ORF">FRIFI_0464</name>
</gene>
<protein>
    <submittedName>
        <fullName evidence="1">Uncharacterized protein</fullName>
    </submittedName>
</protein>
<name>A0A2P2BNP9_9FIRM</name>
<dbReference type="KEGG" id="rhom:FRIFI_0464"/>
<proteinExistence type="predicted"/>
<sequence length="373" mass="41341">MQDLKRNRKRVPNQHIDQMENDCLEEHVSQEVDDDLTRGCGCKKDSNCDKHSDCNHNMKCECECVCHPEPHCCEPCEPDADTCIKNKCGPECLGPINPPRFNVSNSVPVAIEANRIFDTMVFQTFTDATAPNGAPLVFDVELVEINGPIPRVGQVNVEIEKICINHNGIIINTGMTTLEDFDIEPLEPTVGKRCETTFEYAVCGETHRRCCNRGKGQSVVYKQKGLSVLVEDLVLELRGRCGCTEFIAFAFPAVKCHGGQSKRCRDVEFLFNTLSAPIGVPSDGRGFTLRQEFQTHLTVDCIGKALLSCIDHDDCECHCELSIPNDIDLILCLQNNVSTLINEQLVVLTSPNGVQPRVVDTFSKVCDFGSCGE</sequence>
<dbReference type="EMBL" id="LN650648">
    <property type="protein sequence ID" value="CEI72012.1"/>
    <property type="molecule type" value="Genomic_DNA"/>
</dbReference>
<dbReference type="RefSeq" id="WP_166504890.1">
    <property type="nucleotide sequence ID" value="NZ_JAKNTL010000003.1"/>
</dbReference>
<dbReference type="AlphaFoldDB" id="A0A2P2BNP9"/>
<keyword evidence="2" id="KW-1185">Reference proteome</keyword>
<accession>A0A2P2BNP9</accession>
<evidence type="ECO:0000313" key="2">
    <source>
        <dbReference type="Proteomes" id="UP000245695"/>
    </source>
</evidence>
<dbReference type="Proteomes" id="UP000245695">
    <property type="component" value="Chromosome 1"/>
</dbReference>
<reference evidence="1 2" key="1">
    <citation type="submission" date="2014-09" db="EMBL/GenBank/DDBJ databases">
        <authorList>
            <person name="Hornung B.V."/>
        </authorList>
    </citation>
    <scope>NUCLEOTIDE SEQUENCE [LARGE SCALE GENOMIC DNA]</scope>
    <source>
        <strain evidence="1 2">FRIFI</strain>
    </source>
</reference>
<evidence type="ECO:0000313" key="1">
    <source>
        <dbReference type="EMBL" id="CEI72012.1"/>
    </source>
</evidence>
<organism evidence="1 2">
    <name type="scientific">Romboutsia hominis</name>
    <dbReference type="NCBI Taxonomy" id="1507512"/>
    <lineage>
        <taxon>Bacteria</taxon>
        <taxon>Bacillati</taxon>
        <taxon>Bacillota</taxon>
        <taxon>Clostridia</taxon>
        <taxon>Peptostreptococcales</taxon>
        <taxon>Peptostreptococcaceae</taxon>
        <taxon>Romboutsia</taxon>
    </lineage>
</organism>